<dbReference type="PANTHER" id="PTHR21713">
    <property type="entry name" value="NASCENT POLYPEPTIDE ASSOCIATED COMPLEX ALPHA SUBUNIT-RELATED"/>
    <property type="match status" value="1"/>
</dbReference>
<dbReference type="GO" id="GO:0005854">
    <property type="term" value="C:nascent polypeptide-associated complex"/>
    <property type="evidence" value="ECO:0007669"/>
    <property type="project" value="InterPro"/>
</dbReference>
<dbReference type="InterPro" id="IPR002715">
    <property type="entry name" value="Nas_poly-pep-assoc_cplx_dom"/>
</dbReference>
<feature type="domain" description="NAC-A/B" evidence="2">
    <location>
        <begin position="57"/>
        <end position="121"/>
    </location>
</feature>
<dbReference type="Pfam" id="PF19026">
    <property type="entry name" value="UBA_HYPK"/>
    <property type="match status" value="1"/>
</dbReference>
<dbReference type="AlphaFoldDB" id="A0A058Z8N6"/>
<dbReference type="eggNOG" id="KOG2239">
    <property type="taxonomic scope" value="Eukaryota"/>
</dbReference>
<evidence type="ECO:0000256" key="1">
    <source>
        <dbReference type="SAM" id="MobiDB-lite"/>
    </source>
</evidence>
<dbReference type="InterPro" id="IPR038187">
    <property type="entry name" value="NAC_A/B_dom_sf"/>
</dbReference>
<keyword evidence="4" id="KW-1185">Reference proteome</keyword>
<gene>
    <name evidence="3" type="ORF">H696_02972</name>
</gene>
<protein>
    <recommendedName>
        <fullName evidence="2">NAC-A/B domain-containing protein</fullName>
    </recommendedName>
</protein>
<feature type="compositionally biased region" description="Basic and acidic residues" evidence="1">
    <location>
        <begin position="24"/>
        <end position="47"/>
    </location>
</feature>
<organism evidence="3">
    <name type="scientific">Fonticula alba</name>
    <name type="common">Slime mold</name>
    <dbReference type="NCBI Taxonomy" id="691883"/>
    <lineage>
        <taxon>Eukaryota</taxon>
        <taxon>Rotosphaerida</taxon>
        <taxon>Fonticulaceae</taxon>
        <taxon>Fonticula</taxon>
    </lineage>
</organism>
<evidence type="ECO:0000259" key="2">
    <source>
        <dbReference type="PROSITE" id="PS51151"/>
    </source>
</evidence>
<feature type="region of interest" description="Disordered" evidence="1">
    <location>
        <begin position="21"/>
        <end position="47"/>
    </location>
</feature>
<dbReference type="OrthoDB" id="3169036at2759"/>
<sequence length="196" mass="20999">MASIAIVPEDQVHDVVDVADVEESSEHGHSHSHGEHGHSHSHGEHDHAAETGANAVARHQARLVEAFDKLNMKPLPDTVRVQFANARRAQIVIDQPTIYQASATMFVILGQPRMENPNTLNQQALEQLRALIESQQAAAKANLAAGGDDDEEITGDFPEEDVAQVMEQAGVDRATAVRALAKNGGEIIAAIMNASA</sequence>
<name>A0A058Z8N6_FONAL</name>
<proteinExistence type="predicted"/>
<dbReference type="RefSeq" id="XP_009495131.1">
    <property type="nucleotide sequence ID" value="XM_009496856.1"/>
</dbReference>
<dbReference type="GeneID" id="20527697"/>
<dbReference type="STRING" id="691883.A0A058Z8N6"/>
<dbReference type="Pfam" id="PF01849">
    <property type="entry name" value="NAC"/>
    <property type="match status" value="1"/>
</dbReference>
<dbReference type="InterPro" id="IPR016641">
    <property type="entry name" value="EGD2/NACA0like"/>
</dbReference>
<dbReference type="Proteomes" id="UP000030693">
    <property type="component" value="Unassembled WGS sequence"/>
</dbReference>
<dbReference type="EMBL" id="KB932204">
    <property type="protein sequence ID" value="KCV70615.1"/>
    <property type="molecule type" value="Genomic_DNA"/>
</dbReference>
<dbReference type="InterPro" id="IPR044034">
    <property type="entry name" value="NAC-like_UBA"/>
</dbReference>
<dbReference type="Gene3D" id="1.10.8.10">
    <property type="entry name" value="DNA helicase RuvA subunit, C-terminal domain"/>
    <property type="match status" value="1"/>
</dbReference>
<accession>A0A058Z8N6</accession>
<dbReference type="OMA" id="CCISRRY"/>
<dbReference type="Gene3D" id="2.20.70.30">
    <property type="entry name" value="Nascent polypeptide-associated complex domain"/>
    <property type="match status" value="1"/>
</dbReference>
<evidence type="ECO:0000313" key="3">
    <source>
        <dbReference type="EMBL" id="KCV70615.1"/>
    </source>
</evidence>
<dbReference type="PROSITE" id="PS51151">
    <property type="entry name" value="NAC_AB"/>
    <property type="match status" value="1"/>
</dbReference>
<reference evidence="3" key="1">
    <citation type="submission" date="2013-04" db="EMBL/GenBank/DDBJ databases">
        <title>The Genome Sequence of Fonticula alba ATCC 38817.</title>
        <authorList>
            <consortium name="The Broad Institute Genomics Platform"/>
            <person name="Russ C."/>
            <person name="Cuomo C."/>
            <person name="Burger G."/>
            <person name="Gray M.W."/>
            <person name="Holland P.W.H."/>
            <person name="King N."/>
            <person name="Lang F.B.F."/>
            <person name="Roger A.J."/>
            <person name="Ruiz-Trillo I."/>
            <person name="Brown M."/>
            <person name="Walker B."/>
            <person name="Young S."/>
            <person name="Zeng Q."/>
            <person name="Gargeya S."/>
            <person name="Fitzgerald M."/>
            <person name="Haas B."/>
            <person name="Abouelleil A."/>
            <person name="Allen A.W."/>
            <person name="Alvarado L."/>
            <person name="Arachchi H.M."/>
            <person name="Berlin A.M."/>
            <person name="Chapman S.B."/>
            <person name="Gainer-Dewar J."/>
            <person name="Goldberg J."/>
            <person name="Griggs A."/>
            <person name="Gujja S."/>
            <person name="Hansen M."/>
            <person name="Howarth C."/>
            <person name="Imamovic A."/>
            <person name="Ireland A."/>
            <person name="Larimer J."/>
            <person name="McCowan C."/>
            <person name="Murphy C."/>
            <person name="Pearson M."/>
            <person name="Poon T.W."/>
            <person name="Priest M."/>
            <person name="Roberts A."/>
            <person name="Saif S."/>
            <person name="Shea T."/>
            <person name="Sisk P."/>
            <person name="Sykes S."/>
            <person name="Wortman J."/>
            <person name="Nusbaum C."/>
            <person name="Birren B."/>
        </authorList>
    </citation>
    <scope>NUCLEOTIDE SEQUENCE [LARGE SCALE GENOMIC DNA]</scope>
    <source>
        <strain evidence="3">ATCC 38817</strain>
    </source>
</reference>
<evidence type="ECO:0000313" key="4">
    <source>
        <dbReference type="Proteomes" id="UP000030693"/>
    </source>
</evidence>